<dbReference type="GeneID" id="25321021"/>
<dbReference type="AlphaFoldDB" id="A0A0F4YHC3"/>
<dbReference type="EMBL" id="LASV01000674">
    <property type="protein sequence ID" value="KKA17296.1"/>
    <property type="molecule type" value="Genomic_DNA"/>
</dbReference>
<gene>
    <name evidence="1" type="ORF">T310_8908</name>
</gene>
<evidence type="ECO:0000313" key="1">
    <source>
        <dbReference type="EMBL" id="KKA17296.1"/>
    </source>
</evidence>
<keyword evidence="2" id="KW-1185">Reference proteome</keyword>
<comment type="caution">
    <text evidence="1">The sequence shown here is derived from an EMBL/GenBank/DDBJ whole genome shotgun (WGS) entry which is preliminary data.</text>
</comment>
<sequence length="129" mass="14782">ILIQLRARNPHLPLLNRHPHLIRVFPALIQHPDQRIAKRLAIVPEPLAQRLDVHLHMLLERRVLAQPQHLRRIQLQHVLHDVVVRDLVAPAFLAWVVEQVVAQPVIVSAFRSGIAGMRRVELGVVFAEV</sequence>
<proteinExistence type="predicted"/>
<dbReference type="Proteomes" id="UP000053958">
    <property type="component" value="Unassembled WGS sequence"/>
</dbReference>
<protein>
    <submittedName>
        <fullName evidence="1">Uncharacterized protein</fullName>
    </submittedName>
</protein>
<accession>A0A0F4YHC3</accession>
<evidence type="ECO:0000313" key="2">
    <source>
        <dbReference type="Proteomes" id="UP000053958"/>
    </source>
</evidence>
<feature type="non-terminal residue" evidence="1">
    <location>
        <position position="1"/>
    </location>
</feature>
<dbReference type="RefSeq" id="XP_013323908.1">
    <property type="nucleotide sequence ID" value="XM_013468454.1"/>
</dbReference>
<reference evidence="1 2" key="1">
    <citation type="submission" date="2015-04" db="EMBL/GenBank/DDBJ databases">
        <authorList>
            <person name="Heijne W.H."/>
            <person name="Fedorova N.D."/>
            <person name="Nierman W.C."/>
            <person name="Vollebregt A.W."/>
            <person name="Zhao Z."/>
            <person name="Wu L."/>
            <person name="Kumar M."/>
            <person name="Stam H."/>
            <person name="van den Berg M.A."/>
            <person name="Pel H.J."/>
        </authorList>
    </citation>
    <scope>NUCLEOTIDE SEQUENCE [LARGE SCALE GENOMIC DNA]</scope>
    <source>
        <strain evidence="1 2">CBS 393.64</strain>
    </source>
</reference>
<name>A0A0F4YHC3_RASE3</name>
<organism evidence="1 2">
    <name type="scientific">Rasamsonia emersonii (strain ATCC 16479 / CBS 393.64 / IMI 116815)</name>
    <dbReference type="NCBI Taxonomy" id="1408163"/>
    <lineage>
        <taxon>Eukaryota</taxon>
        <taxon>Fungi</taxon>
        <taxon>Dikarya</taxon>
        <taxon>Ascomycota</taxon>
        <taxon>Pezizomycotina</taxon>
        <taxon>Eurotiomycetes</taxon>
        <taxon>Eurotiomycetidae</taxon>
        <taxon>Eurotiales</taxon>
        <taxon>Trichocomaceae</taxon>
        <taxon>Rasamsonia</taxon>
    </lineage>
</organism>